<dbReference type="Proteomes" id="UP000003643">
    <property type="component" value="Unassembled WGS sequence"/>
</dbReference>
<reference evidence="1 2" key="1">
    <citation type="submission" date="2010-04" db="EMBL/GenBank/DDBJ databases">
        <authorList>
            <person name="Qin X."/>
            <person name="Bachman B."/>
            <person name="Battles P."/>
            <person name="Bell A."/>
            <person name="Bess C."/>
            <person name="Bickham C."/>
            <person name="Chaboub L."/>
            <person name="Chen D."/>
            <person name="Coyle M."/>
            <person name="Deiros D.R."/>
            <person name="Dinh H."/>
            <person name="Forbes L."/>
            <person name="Fowler G."/>
            <person name="Francisco L."/>
            <person name="Fu Q."/>
            <person name="Gubbala S."/>
            <person name="Hale W."/>
            <person name="Han Y."/>
            <person name="Hemphill L."/>
            <person name="Highlander S.K."/>
            <person name="Hirani K."/>
            <person name="Hogues M."/>
            <person name="Jackson L."/>
            <person name="Jakkamsetti A."/>
            <person name="Javaid M."/>
            <person name="Jiang H."/>
            <person name="Korchina V."/>
            <person name="Kovar C."/>
            <person name="Lara F."/>
            <person name="Lee S."/>
            <person name="Mata R."/>
            <person name="Mathew T."/>
            <person name="Moen C."/>
            <person name="Morales K."/>
            <person name="Munidasa M."/>
            <person name="Nazareth L."/>
            <person name="Ngo R."/>
            <person name="Nguyen L."/>
            <person name="Okwuonu G."/>
            <person name="Ongeri F."/>
            <person name="Patil S."/>
            <person name="Petrosino J."/>
            <person name="Pham C."/>
            <person name="Pham P."/>
            <person name="Pu L.-L."/>
            <person name="Puazo M."/>
            <person name="Raj R."/>
            <person name="Reid J."/>
            <person name="Rouhana J."/>
            <person name="Saada N."/>
            <person name="Shang Y."/>
            <person name="Simmons D."/>
            <person name="Thornton R."/>
            <person name="Warren J."/>
            <person name="Weissenberger G."/>
            <person name="Zhang J."/>
            <person name="Zhang L."/>
            <person name="Zhou C."/>
            <person name="Zhu D."/>
            <person name="Muzny D."/>
            <person name="Worley K."/>
            <person name="Gibbs R."/>
        </authorList>
    </citation>
    <scope>NUCLEOTIDE SEQUENCE [LARGE SCALE GENOMIC DNA]</scope>
    <source>
        <strain evidence="2">ATCC 23726 / VPI 4351</strain>
    </source>
</reference>
<dbReference type="AlphaFoldDB" id="D5RCS8"/>
<dbReference type="NCBIfam" id="TIGR02304">
    <property type="entry name" value="aden_form_hyp"/>
    <property type="match status" value="1"/>
</dbReference>
<name>D5RCS8_FUSN2</name>
<dbReference type="EMBL" id="ADVK01000027">
    <property type="protein sequence ID" value="EFG95383.1"/>
    <property type="molecule type" value="Genomic_DNA"/>
</dbReference>
<gene>
    <name evidence="1" type="primary">paaK</name>
    <name evidence="1" type="ORF">HMPREF0397_1013</name>
</gene>
<accession>D5RCS8</accession>
<dbReference type="InterPro" id="IPR042099">
    <property type="entry name" value="ANL_N_sf"/>
</dbReference>
<dbReference type="PANTHER" id="PTHR36932:SF1">
    <property type="entry name" value="CAPSULAR POLYSACCHARIDE BIOSYNTHESIS PROTEIN"/>
    <property type="match status" value="1"/>
</dbReference>
<dbReference type="InterPro" id="IPR012685">
    <property type="entry name" value="CHP02304_F390_synth-rel"/>
</dbReference>
<evidence type="ECO:0000313" key="2">
    <source>
        <dbReference type="Proteomes" id="UP000003643"/>
    </source>
</evidence>
<dbReference type="InterPro" id="IPR053158">
    <property type="entry name" value="CapK_Type1_Caps_Biosynth"/>
</dbReference>
<proteinExistence type="predicted"/>
<protein>
    <submittedName>
        <fullName evidence="1">Putative adenylate-forming enzyme</fullName>
    </submittedName>
</protein>
<organism evidence="1 2">
    <name type="scientific">Fusobacterium nucleatum subsp. nucleatum (strain ATCC 23726 / VPI 4351)</name>
    <dbReference type="NCBI Taxonomy" id="525283"/>
    <lineage>
        <taxon>Bacteria</taxon>
        <taxon>Fusobacteriati</taxon>
        <taxon>Fusobacteriota</taxon>
        <taxon>Fusobacteriia</taxon>
        <taxon>Fusobacteriales</taxon>
        <taxon>Fusobacteriaceae</taxon>
        <taxon>Fusobacterium</taxon>
    </lineage>
</organism>
<dbReference type="Gene3D" id="3.40.50.12780">
    <property type="entry name" value="N-terminal domain of ligase-like"/>
    <property type="match status" value="1"/>
</dbReference>
<dbReference type="SUPFAM" id="SSF56801">
    <property type="entry name" value="Acetyl-CoA synthetase-like"/>
    <property type="match status" value="1"/>
</dbReference>
<dbReference type="PANTHER" id="PTHR36932">
    <property type="entry name" value="CAPSULAR POLYSACCHARIDE BIOSYNTHESIS PROTEIN"/>
    <property type="match status" value="1"/>
</dbReference>
<comment type="caution">
    <text evidence="1">The sequence shown here is derived from an EMBL/GenBank/DDBJ whole genome shotgun (WGS) entry which is preliminary data.</text>
</comment>
<sequence length="431" mass="50939">MIFIGGRMKKIFKIILTFIKVRYFSKWTSRDKLLKYQKKQVEKHLKFLKENSPYFKTHKITEDFTMNKAFMMDNFDELNTLGVKKNEAMEIALNSEKTRNFNQKYKNISVGLSSGTSGHRGMFITTPEEQGIWAGTILAKMLPKNNIFGHRIAFFLRADNDLYKTINSFLISLEYFDTFKDIDEHIERLNKYQPTMMVAPPSLLLILSKKIEEGELKVSPKRVISVAEILEKPDEEYIKKQFKLNIIHQIYQATEGFLACTCEYGHLHLNEDLIKFEKKYIDEKRFYPIITDFSRTSQPFVNYYLNDILVESTEPCECGSVLQRIEKIEGRSDDIFKFINKSDKEVIVFPDFIRRTILFVENIREYQVFQTSNNLLEVAILNITEEQKELIRKEFNKLFTSLEIENIKIKFIDYKIDKTKKLKRIVRKVGE</sequence>
<evidence type="ECO:0000313" key="1">
    <source>
        <dbReference type="EMBL" id="EFG95383.1"/>
    </source>
</evidence>